<protein>
    <recommendedName>
        <fullName evidence="3">Knr4/Smi1-like domain-containing protein</fullName>
    </recommendedName>
</protein>
<keyword evidence="2" id="KW-1185">Reference proteome</keyword>
<sequence length="219" mass="25619">MKQLEAALKKFIEIRNTYREYYTHCQFKEDEIILETNMFSNLIDKRIPLSPELKFFYDNCTLKKAILEDGSILNGVSIDTGTSIAYISTPEMLYKRQLGFRWVGVKEPYREDDSWERAWVIIADRNEDPIMVDTSKPGSPVLARYEMNDFTIIAKSFAEFLEVLSIVIEVTYKKYHGEIMNDDGFEISEKFLDDLRIALGTILDDDTQIENILDYLYEL</sequence>
<evidence type="ECO:0000313" key="2">
    <source>
        <dbReference type="Proteomes" id="UP000028123"/>
    </source>
</evidence>
<dbReference type="EMBL" id="JNVM01000002">
    <property type="protein sequence ID" value="KEQ27702.1"/>
    <property type="molecule type" value="Genomic_DNA"/>
</dbReference>
<organism evidence="1 2">
    <name type="scientific">Paenibacillus tyrfis</name>
    <dbReference type="NCBI Taxonomy" id="1501230"/>
    <lineage>
        <taxon>Bacteria</taxon>
        <taxon>Bacillati</taxon>
        <taxon>Bacillota</taxon>
        <taxon>Bacilli</taxon>
        <taxon>Bacillales</taxon>
        <taxon>Paenibacillaceae</taxon>
        <taxon>Paenibacillus</taxon>
    </lineage>
</organism>
<dbReference type="OrthoDB" id="2738255at2"/>
<proteinExistence type="predicted"/>
<evidence type="ECO:0000313" key="1">
    <source>
        <dbReference type="EMBL" id="KEQ27702.1"/>
    </source>
</evidence>
<dbReference type="Proteomes" id="UP000028123">
    <property type="component" value="Unassembled WGS sequence"/>
</dbReference>
<gene>
    <name evidence="1" type="ORF">ET33_13535</name>
</gene>
<dbReference type="AlphaFoldDB" id="A0A081PAH9"/>
<dbReference type="SUPFAM" id="SSF160631">
    <property type="entry name" value="SMI1/KNR4-like"/>
    <property type="match status" value="1"/>
</dbReference>
<comment type="caution">
    <text evidence="1">The sequence shown here is derived from an EMBL/GenBank/DDBJ whole genome shotgun (WGS) entry which is preliminary data.</text>
</comment>
<accession>A0A081PAH9</accession>
<dbReference type="InterPro" id="IPR037883">
    <property type="entry name" value="Knr4/Smi1-like_sf"/>
</dbReference>
<reference evidence="1 2" key="1">
    <citation type="submission" date="2014-06" db="EMBL/GenBank/DDBJ databases">
        <title>Draft genome sequence of Paenibacillus sp. MSt1.</title>
        <authorList>
            <person name="Aw Y.K."/>
            <person name="Ong K.S."/>
            <person name="Gan H.M."/>
            <person name="Lee S.M."/>
        </authorList>
    </citation>
    <scope>NUCLEOTIDE SEQUENCE [LARGE SCALE GENOMIC DNA]</scope>
    <source>
        <strain evidence="1 2">MSt1</strain>
    </source>
</reference>
<name>A0A081PAH9_9BACL</name>
<evidence type="ECO:0008006" key="3">
    <source>
        <dbReference type="Google" id="ProtNLM"/>
    </source>
</evidence>
<dbReference type="Gene3D" id="3.40.1580.10">
    <property type="entry name" value="SMI1/KNR4-like"/>
    <property type="match status" value="1"/>
</dbReference>
<dbReference type="RefSeq" id="WP_036675548.1">
    <property type="nucleotide sequence ID" value="NZ_JNVM01000002.1"/>
</dbReference>
<dbReference type="eggNOG" id="ENOG5032VGR">
    <property type="taxonomic scope" value="Bacteria"/>
</dbReference>